<reference evidence="2" key="1">
    <citation type="submission" date="2023-10" db="EMBL/GenBank/DDBJ databases">
        <authorList>
            <person name="Chen Y."/>
            <person name="Shah S."/>
            <person name="Dougan E. K."/>
            <person name="Thang M."/>
            <person name="Chan C."/>
        </authorList>
    </citation>
    <scope>NUCLEOTIDE SEQUENCE [LARGE SCALE GENOMIC DNA]</scope>
</reference>
<evidence type="ECO:0000256" key="1">
    <source>
        <dbReference type="SAM" id="MobiDB-lite"/>
    </source>
</evidence>
<organism evidence="2 3">
    <name type="scientific">Prorocentrum cordatum</name>
    <dbReference type="NCBI Taxonomy" id="2364126"/>
    <lineage>
        <taxon>Eukaryota</taxon>
        <taxon>Sar</taxon>
        <taxon>Alveolata</taxon>
        <taxon>Dinophyceae</taxon>
        <taxon>Prorocentrales</taxon>
        <taxon>Prorocentraceae</taxon>
        <taxon>Prorocentrum</taxon>
    </lineage>
</organism>
<feature type="region of interest" description="Disordered" evidence="1">
    <location>
        <begin position="40"/>
        <end position="101"/>
    </location>
</feature>
<gene>
    <name evidence="2" type="ORF">PCOR1329_LOCUS25494</name>
</gene>
<evidence type="ECO:0000313" key="2">
    <source>
        <dbReference type="EMBL" id="CAK0825351.1"/>
    </source>
</evidence>
<accession>A0ABN9S121</accession>
<feature type="compositionally biased region" description="Basic and acidic residues" evidence="1">
    <location>
        <begin position="81"/>
        <end position="101"/>
    </location>
</feature>
<sequence length="101" mass="10793">EVGTTALVCHPSPERLGICRRANASANVMKAEFATAFADGAKRAPVSRPPSSPASAGPPAPSVDHERFDELPCESADLDDGEMRARSAAGETRERERERFV</sequence>
<name>A0ABN9S121_9DINO</name>
<evidence type="ECO:0000313" key="3">
    <source>
        <dbReference type="Proteomes" id="UP001189429"/>
    </source>
</evidence>
<protein>
    <submittedName>
        <fullName evidence="2">Uncharacterized protein</fullName>
    </submittedName>
</protein>
<comment type="caution">
    <text evidence="2">The sequence shown here is derived from an EMBL/GenBank/DDBJ whole genome shotgun (WGS) entry which is preliminary data.</text>
</comment>
<proteinExistence type="predicted"/>
<feature type="compositionally biased region" description="Pro residues" evidence="1">
    <location>
        <begin position="47"/>
        <end position="61"/>
    </location>
</feature>
<feature type="non-terminal residue" evidence="2">
    <location>
        <position position="1"/>
    </location>
</feature>
<dbReference type="Proteomes" id="UP001189429">
    <property type="component" value="Unassembled WGS sequence"/>
</dbReference>
<keyword evidence="3" id="KW-1185">Reference proteome</keyword>
<dbReference type="EMBL" id="CAUYUJ010008899">
    <property type="protein sequence ID" value="CAK0825351.1"/>
    <property type="molecule type" value="Genomic_DNA"/>
</dbReference>